<dbReference type="InterPro" id="IPR017441">
    <property type="entry name" value="Protein_kinase_ATP_BS"/>
</dbReference>
<evidence type="ECO:0000256" key="7">
    <source>
        <dbReference type="PROSITE-ProRule" id="PRU10141"/>
    </source>
</evidence>
<dbReference type="AlphaFoldDB" id="A0A8J3I2L9"/>
<keyword evidence="6 7" id="KW-0067">ATP-binding</keyword>
<keyword evidence="5" id="KW-0418">Kinase</keyword>
<dbReference type="GO" id="GO:0005524">
    <property type="term" value="F:ATP binding"/>
    <property type="evidence" value="ECO:0007669"/>
    <property type="project" value="UniProtKB-UniRule"/>
</dbReference>
<feature type="compositionally biased region" description="Polar residues" evidence="8">
    <location>
        <begin position="355"/>
        <end position="373"/>
    </location>
</feature>
<evidence type="ECO:0000256" key="4">
    <source>
        <dbReference type="ARBA" id="ARBA00022741"/>
    </source>
</evidence>
<gene>
    <name evidence="10" type="ORF">KSX_38230</name>
</gene>
<evidence type="ECO:0000256" key="1">
    <source>
        <dbReference type="ARBA" id="ARBA00012513"/>
    </source>
</evidence>
<accession>A0A8J3I2L9</accession>
<keyword evidence="4 7" id="KW-0547">Nucleotide-binding</keyword>
<dbReference type="EC" id="2.7.11.1" evidence="1"/>
<dbReference type="Gene3D" id="3.30.200.20">
    <property type="entry name" value="Phosphorylase Kinase, domain 1"/>
    <property type="match status" value="1"/>
</dbReference>
<dbReference type="PROSITE" id="PS00107">
    <property type="entry name" value="PROTEIN_KINASE_ATP"/>
    <property type="match status" value="1"/>
</dbReference>
<evidence type="ECO:0000259" key="9">
    <source>
        <dbReference type="PROSITE" id="PS50011"/>
    </source>
</evidence>
<evidence type="ECO:0000313" key="11">
    <source>
        <dbReference type="Proteomes" id="UP000612362"/>
    </source>
</evidence>
<dbReference type="Gene3D" id="1.10.510.10">
    <property type="entry name" value="Transferase(Phosphotransferase) domain 1"/>
    <property type="match status" value="1"/>
</dbReference>
<evidence type="ECO:0000256" key="5">
    <source>
        <dbReference type="ARBA" id="ARBA00022777"/>
    </source>
</evidence>
<dbReference type="Gene3D" id="2.60.120.560">
    <property type="entry name" value="Exo-inulinase, domain 1"/>
    <property type="match status" value="1"/>
</dbReference>
<feature type="binding site" evidence="7">
    <location>
        <position position="43"/>
    </location>
    <ligand>
        <name>ATP</name>
        <dbReference type="ChEBI" id="CHEBI:30616"/>
    </ligand>
</feature>
<evidence type="ECO:0000313" key="10">
    <source>
        <dbReference type="EMBL" id="GHO45660.1"/>
    </source>
</evidence>
<dbReference type="PROSITE" id="PS50011">
    <property type="entry name" value="PROTEIN_KINASE_DOM"/>
    <property type="match status" value="1"/>
</dbReference>
<evidence type="ECO:0000256" key="3">
    <source>
        <dbReference type="ARBA" id="ARBA00022679"/>
    </source>
</evidence>
<organism evidence="10 11">
    <name type="scientific">Ktedonospora formicarum</name>
    <dbReference type="NCBI Taxonomy" id="2778364"/>
    <lineage>
        <taxon>Bacteria</taxon>
        <taxon>Bacillati</taxon>
        <taxon>Chloroflexota</taxon>
        <taxon>Ktedonobacteria</taxon>
        <taxon>Ktedonobacterales</taxon>
        <taxon>Ktedonobacteraceae</taxon>
        <taxon>Ktedonospora</taxon>
    </lineage>
</organism>
<name>A0A8J3I2L9_9CHLR</name>
<feature type="domain" description="Protein kinase" evidence="9">
    <location>
        <begin position="14"/>
        <end position="306"/>
    </location>
</feature>
<dbReference type="PANTHER" id="PTHR43289">
    <property type="entry name" value="MITOGEN-ACTIVATED PROTEIN KINASE KINASE KINASE 20-RELATED"/>
    <property type="match status" value="1"/>
</dbReference>
<protein>
    <recommendedName>
        <fullName evidence="1">non-specific serine/threonine protein kinase</fullName>
        <ecNumber evidence="1">2.7.11.1</ecNumber>
    </recommendedName>
</protein>
<evidence type="ECO:0000256" key="8">
    <source>
        <dbReference type="SAM" id="MobiDB-lite"/>
    </source>
</evidence>
<sequence length="635" mass="69864">MPQDALIGKQIGAYQIKSAIGEGGMARVYKAYHERLQRDVALKVILPHLRGQDNNDDETAFIERFKREALLVARLEHPNIVAVYDFGETNADPQGNRLTYLVMQYVGGGTLRTYMRDGQALDPRRAARYTLQMARALHHAHRNGIVHRDIKPQNMLVSASDPNHLLLSDFGIAKLFSTSDDAPLGHGSQANAHPALTQIGQVIGTAAYMAPEQFNNQQVDARTDIYALGIVLYQMLAGRRPFEAENLTGYLYQHLFQAPPPIRTLNPQIPDILELITYKALEKQPEQRFQNAEEMAQALEDALPALTQPSSSYSHFPLANSSAQTLPSQPSVQPTHPNYSTIEGHSSPGLYGPVNATSLQQSNTTPVTMPGSLSQIPSYQTPIAPRPVQRSPLFRLSTIATAVIIILALVLIGTRVLPLLNLNLNQPSSQTAQAFTDNFADSNNPNKWVVGNLDSLNASLNNHAYKIVVNDTNTHFPNPQAVGKLPENFTWTITMRQDSGASDRFYGMAYHLTYTGQSVSSCYVFAIDGQGDYTILRYDSNNGQISYQTLWSAESSSALHQGLHQDNTLSVTAKGDTYSFKLNNKQLKLQDQQTTLKDNHYSAGLVGLMVTGASPMDATLGQPGFTTTYAQLQIA</sequence>
<dbReference type="Proteomes" id="UP000612362">
    <property type="component" value="Unassembled WGS sequence"/>
</dbReference>
<dbReference type="RefSeq" id="WP_220194972.1">
    <property type="nucleotide sequence ID" value="NZ_BNJF01000001.1"/>
</dbReference>
<proteinExistence type="predicted"/>
<dbReference type="InterPro" id="IPR011009">
    <property type="entry name" value="Kinase-like_dom_sf"/>
</dbReference>
<feature type="region of interest" description="Disordered" evidence="8">
    <location>
        <begin position="317"/>
        <end position="373"/>
    </location>
</feature>
<feature type="compositionally biased region" description="Polar residues" evidence="8">
    <location>
        <begin position="317"/>
        <end position="344"/>
    </location>
</feature>
<evidence type="ECO:0000256" key="6">
    <source>
        <dbReference type="ARBA" id="ARBA00022840"/>
    </source>
</evidence>
<dbReference type="SUPFAM" id="SSF56112">
    <property type="entry name" value="Protein kinase-like (PK-like)"/>
    <property type="match status" value="1"/>
</dbReference>
<dbReference type="Pfam" id="PF00069">
    <property type="entry name" value="Pkinase"/>
    <property type="match status" value="1"/>
</dbReference>
<dbReference type="GO" id="GO:0004674">
    <property type="term" value="F:protein serine/threonine kinase activity"/>
    <property type="evidence" value="ECO:0007669"/>
    <property type="project" value="UniProtKB-KW"/>
</dbReference>
<dbReference type="InterPro" id="IPR008271">
    <property type="entry name" value="Ser/Thr_kinase_AS"/>
</dbReference>
<keyword evidence="11" id="KW-1185">Reference proteome</keyword>
<comment type="caution">
    <text evidence="10">The sequence shown here is derived from an EMBL/GenBank/DDBJ whole genome shotgun (WGS) entry which is preliminary data.</text>
</comment>
<dbReference type="PROSITE" id="PS00108">
    <property type="entry name" value="PROTEIN_KINASE_ST"/>
    <property type="match status" value="1"/>
</dbReference>
<dbReference type="EMBL" id="BNJF01000001">
    <property type="protein sequence ID" value="GHO45660.1"/>
    <property type="molecule type" value="Genomic_DNA"/>
</dbReference>
<dbReference type="PANTHER" id="PTHR43289:SF6">
    <property type="entry name" value="SERINE_THREONINE-PROTEIN KINASE NEKL-3"/>
    <property type="match status" value="1"/>
</dbReference>
<dbReference type="InterPro" id="IPR000719">
    <property type="entry name" value="Prot_kinase_dom"/>
</dbReference>
<dbReference type="SMART" id="SM00220">
    <property type="entry name" value="S_TKc"/>
    <property type="match status" value="1"/>
</dbReference>
<keyword evidence="2" id="KW-0723">Serine/threonine-protein kinase</keyword>
<dbReference type="CDD" id="cd14014">
    <property type="entry name" value="STKc_PknB_like"/>
    <property type="match status" value="1"/>
</dbReference>
<reference evidence="10" key="1">
    <citation type="submission" date="2020-10" db="EMBL/GenBank/DDBJ databases">
        <title>Taxonomic study of unclassified bacteria belonging to the class Ktedonobacteria.</title>
        <authorList>
            <person name="Yabe S."/>
            <person name="Wang C.M."/>
            <person name="Zheng Y."/>
            <person name="Sakai Y."/>
            <person name="Cavaletti L."/>
            <person name="Monciardini P."/>
            <person name="Donadio S."/>
        </authorList>
    </citation>
    <scope>NUCLEOTIDE SEQUENCE</scope>
    <source>
        <strain evidence="10">SOSP1-1</strain>
    </source>
</reference>
<keyword evidence="3" id="KW-0808">Transferase</keyword>
<evidence type="ECO:0000256" key="2">
    <source>
        <dbReference type="ARBA" id="ARBA00022527"/>
    </source>
</evidence>
<dbReference type="FunFam" id="1.10.510.10:FF:000021">
    <property type="entry name" value="Serine/threonine protein kinase"/>
    <property type="match status" value="1"/>
</dbReference>